<evidence type="ECO:0000313" key="1">
    <source>
        <dbReference type="EMBL" id="KIZ00086.1"/>
    </source>
</evidence>
<protein>
    <submittedName>
        <fullName evidence="1">Uncharacterized protein</fullName>
    </submittedName>
</protein>
<dbReference type="Pfam" id="PF05167">
    <property type="entry name" value="DUF711"/>
    <property type="match status" value="3"/>
</dbReference>
<dbReference type="OrthoDB" id="10263808at2759"/>
<keyword evidence="2" id="KW-1185">Reference proteome</keyword>
<dbReference type="Proteomes" id="UP000054498">
    <property type="component" value="Unassembled WGS sequence"/>
</dbReference>
<gene>
    <name evidence="1" type="ORF">MNEG_7876</name>
</gene>
<evidence type="ECO:0000313" key="2">
    <source>
        <dbReference type="Proteomes" id="UP000054498"/>
    </source>
</evidence>
<dbReference type="AlphaFoldDB" id="A0A0D2N1E1"/>
<accession>A0A0D2N1E1</accession>
<dbReference type="KEGG" id="mng:MNEG_7876"/>
<organism evidence="1 2">
    <name type="scientific">Monoraphidium neglectum</name>
    <dbReference type="NCBI Taxonomy" id="145388"/>
    <lineage>
        <taxon>Eukaryota</taxon>
        <taxon>Viridiplantae</taxon>
        <taxon>Chlorophyta</taxon>
        <taxon>core chlorophytes</taxon>
        <taxon>Chlorophyceae</taxon>
        <taxon>CS clade</taxon>
        <taxon>Sphaeropleales</taxon>
        <taxon>Selenastraceae</taxon>
        <taxon>Monoraphidium</taxon>
    </lineage>
</organism>
<dbReference type="EMBL" id="KK101656">
    <property type="protein sequence ID" value="KIZ00086.1"/>
    <property type="molecule type" value="Genomic_DNA"/>
</dbReference>
<dbReference type="PANTHER" id="PTHR37560">
    <property type="entry name" value="UPF0210 PROTEIN SPR0218"/>
    <property type="match status" value="1"/>
</dbReference>
<dbReference type="RefSeq" id="XP_013899105.1">
    <property type="nucleotide sequence ID" value="XM_014043651.1"/>
</dbReference>
<sequence>MAPNFRIRTVTLFVKLPSDEAQWEPELAAAGNFLARAQTAFEALGLEVQTLRIATQPLDLFLGPPGPALAGAARRLELLAHRCGVPMMSLGGVTGEEYLPWLPPLLATTSTVSCSFALPPAEPPCGALARRAAAAALQIAALTDGRRNFGFAAAESALTAALLAALAPVEATALALELGPTPADCGAGASAGGGAAAATAAPAAENQGGVVAEGGAAGLGAGAGGGRGFRYLGLDTSIAPGLDTPPMTSSFERLGYGRFGGPGTLAACGAATRALKAVPLRLTGYCGLMLAVCEDQGLAAAAAAGGLSVAQLLQWSAACGCGLDTVPVPGPGPRWADVYADIEPGAPAAAAGGFGQAQGEAESRGVGDGEDWGQSDDYDFGVEVDEVLLGAFAGVIMDTALLACRLRKPLAVRLLPLPGKLPGDATRFDNPYLINSSVMALV</sequence>
<name>A0A0D2N1E1_9CHLO</name>
<reference evidence="1 2" key="1">
    <citation type="journal article" date="2013" name="BMC Genomics">
        <title>Reconstruction of the lipid metabolism for the microalga Monoraphidium neglectum from its genome sequence reveals characteristics suitable for biofuel production.</title>
        <authorList>
            <person name="Bogen C."/>
            <person name="Al-Dilaimi A."/>
            <person name="Albersmeier A."/>
            <person name="Wichmann J."/>
            <person name="Grundmann M."/>
            <person name="Rupp O."/>
            <person name="Lauersen K.J."/>
            <person name="Blifernez-Klassen O."/>
            <person name="Kalinowski J."/>
            <person name="Goesmann A."/>
            <person name="Mussgnug J.H."/>
            <person name="Kruse O."/>
        </authorList>
    </citation>
    <scope>NUCLEOTIDE SEQUENCE [LARGE SCALE GENOMIC DNA]</scope>
    <source>
        <strain evidence="1 2">SAG 48.87</strain>
    </source>
</reference>
<proteinExistence type="predicted"/>
<dbReference type="GeneID" id="25740752"/>
<dbReference type="Gene3D" id="3.20.70.20">
    <property type="match status" value="1"/>
</dbReference>
<dbReference type="InterPro" id="IPR007841">
    <property type="entry name" value="UPF0210"/>
</dbReference>
<dbReference type="STRING" id="145388.A0A0D2N1E1"/>
<dbReference type="PANTHER" id="PTHR37560:SF2">
    <property type="entry name" value="DUF711 DOMAIN-CONTAINING PROTEIN"/>
    <property type="match status" value="1"/>
</dbReference>
<dbReference type="SUPFAM" id="SSF51998">
    <property type="entry name" value="PFL-like glycyl radical enzymes"/>
    <property type="match status" value="2"/>
</dbReference>